<feature type="compositionally biased region" description="Polar residues" evidence="1">
    <location>
        <begin position="94"/>
        <end position="105"/>
    </location>
</feature>
<evidence type="ECO:0000313" key="2">
    <source>
        <dbReference type="RefSeq" id="XP_016990075.1"/>
    </source>
</evidence>
<evidence type="ECO:0000256" key="1">
    <source>
        <dbReference type="SAM" id="MobiDB-lite"/>
    </source>
</evidence>
<gene>
    <name evidence="2" type="primary">LOC108052236</name>
</gene>
<dbReference type="RefSeq" id="XP_016990075.1">
    <property type="nucleotide sequence ID" value="XM_017134586.1"/>
</dbReference>
<proteinExistence type="predicted"/>
<sequence>MGAEQSALLVCTQTGKPEKPLELINSELFFRSYFENMPEPVTGPVTEALLHLVSNLHTTRRNVNAEDAQSVHDEDDSEESESGFNSEYSEDSEMSSPFTSSTGTDSDFEIEPLQIAEFDSMDEYDIPNAEFIDPHADDLPFFESHD</sequence>
<dbReference type="AlphaFoldDB" id="A0A6P4FHY8"/>
<feature type="region of interest" description="Disordered" evidence="1">
    <location>
        <begin position="60"/>
        <end position="146"/>
    </location>
</feature>
<accession>A0A6P4FHY8</accession>
<dbReference type="OrthoDB" id="7864272at2759"/>
<name>A0A6P4FHY8_DRORH</name>
<protein>
    <submittedName>
        <fullName evidence="2">Uncharacterized protein LOC108052236</fullName>
    </submittedName>
</protein>
<organism evidence="2">
    <name type="scientific">Drosophila rhopaloa</name>
    <name type="common">Fruit fly</name>
    <dbReference type="NCBI Taxonomy" id="1041015"/>
    <lineage>
        <taxon>Eukaryota</taxon>
        <taxon>Metazoa</taxon>
        <taxon>Ecdysozoa</taxon>
        <taxon>Arthropoda</taxon>
        <taxon>Hexapoda</taxon>
        <taxon>Insecta</taxon>
        <taxon>Pterygota</taxon>
        <taxon>Neoptera</taxon>
        <taxon>Endopterygota</taxon>
        <taxon>Diptera</taxon>
        <taxon>Brachycera</taxon>
        <taxon>Muscomorpha</taxon>
        <taxon>Ephydroidea</taxon>
        <taxon>Drosophilidae</taxon>
        <taxon>Drosophila</taxon>
        <taxon>Sophophora</taxon>
    </lineage>
</organism>
<reference evidence="2" key="1">
    <citation type="submission" date="2025-08" db="UniProtKB">
        <authorList>
            <consortium name="RefSeq"/>
        </authorList>
    </citation>
    <scope>IDENTIFICATION</scope>
</reference>
<feature type="compositionally biased region" description="Basic and acidic residues" evidence="1">
    <location>
        <begin position="132"/>
        <end position="146"/>
    </location>
</feature>